<dbReference type="AlphaFoldDB" id="A0A6H0S9B7"/>
<reference evidence="1 2" key="1">
    <citation type="submission" date="2019-04" db="EMBL/GenBank/DDBJ databases">
        <title>Draft, Whole-Genome Sequence of the Anthracene-degrading Mycobacterium frederiksbergense LB501T, Isolated from a Polycyclic Aromatic Hydrocarbon (PAH)-Contaminated Soil.</title>
        <authorList>
            <person name="Augelletti F."/>
        </authorList>
    </citation>
    <scope>NUCLEOTIDE SEQUENCE [LARGE SCALE GENOMIC DNA]</scope>
    <source>
        <strain evidence="1 2">LB 501T</strain>
    </source>
</reference>
<dbReference type="InterPro" id="IPR027417">
    <property type="entry name" value="P-loop_NTPase"/>
</dbReference>
<gene>
    <name evidence="1" type="ORF">EXE63_21590</name>
</gene>
<dbReference type="EMBL" id="CP038799">
    <property type="protein sequence ID" value="QIV83191.1"/>
    <property type="molecule type" value="Genomic_DNA"/>
</dbReference>
<dbReference type="RefSeq" id="WP_168143626.1">
    <property type="nucleotide sequence ID" value="NZ_CP038799.1"/>
</dbReference>
<proteinExistence type="predicted"/>
<organism evidence="1 2">
    <name type="scientific">Mycolicibacterium frederiksbergense</name>
    <dbReference type="NCBI Taxonomy" id="117567"/>
    <lineage>
        <taxon>Bacteria</taxon>
        <taxon>Bacillati</taxon>
        <taxon>Actinomycetota</taxon>
        <taxon>Actinomycetes</taxon>
        <taxon>Mycobacteriales</taxon>
        <taxon>Mycobacteriaceae</taxon>
        <taxon>Mycolicibacterium</taxon>
    </lineage>
</organism>
<name>A0A6H0S9B7_9MYCO</name>
<evidence type="ECO:0000313" key="2">
    <source>
        <dbReference type="Proteomes" id="UP000501849"/>
    </source>
</evidence>
<sequence>MTSHPDRTVDRRRLRRRGVGTAVITMANAATLRGQGTVGIGVARELAVRPELLLADDVPLHVVTEVALWVGPRARGITVLEVSSKCEGLAQADRVVVLVDSEEAVIGPGTELSLALGTPRGPSLLS</sequence>
<keyword evidence="2" id="KW-1185">Reference proteome</keyword>
<dbReference type="Proteomes" id="UP000501849">
    <property type="component" value="Chromosome"/>
</dbReference>
<accession>A0A6H0S9B7</accession>
<protein>
    <submittedName>
        <fullName evidence="1">Uncharacterized protein</fullName>
    </submittedName>
</protein>
<dbReference type="KEGG" id="mfre:EXE63_21590"/>
<dbReference type="SUPFAM" id="SSF52540">
    <property type="entry name" value="P-loop containing nucleoside triphosphate hydrolases"/>
    <property type="match status" value="1"/>
</dbReference>
<evidence type="ECO:0000313" key="1">
    <source>
        <dbReference type="EMBL" id="QIV83191.1"/>
    </source>
</evidence>